<evidence type="ECO:0000256" key="2">
    <source>
        <dbReference type="ARBA" id="ARBA00022525"/>
    </source>
</evidence>
<dbReference type="SUPFAM" id="SSF51120">
    <property type="entry name" value="beta-Roll"/>
    <property type="match status" value="2"/>
</dbReference>
<dbReference type="Pfam" id="PF00353">
    <property type="entry name" value="HemolysinCabind"/>
    <property type="match status" value="3"/>
</dbReference>
<gene>
    <name evidence="5" type="ORF">OJ997_32030</name>
</gene>
<dbReference type="InterPro" id="IPR001343">
    <property type="entry name" value="Hemolysn_Ca-bd"/>
</dbReference>
<feature type="signal peptide" evidence="4">
    <location>
        <begin position="1"/>
        <end position="23"/>
    </location>
</feature>
<evidence type="ECO:0008006" key="7">
    <source>
        <dbReference type="Google" id="ProtNLM"/>
    </source>
</evidence>
<comment type="caution">
    <text evidence="5">The sequence shown here is derived from an EMBL/GenBank/DDBJ whole genome shotgun (WGS) entry which is preliminary data.</text>
</comment>
<dbReference type="GO" id="GO:0005509">
    <property type="term" value="F:calcium ion binding"/>
    <property type="evidence" value="ECO:0007669"/>
    <property type="project" value="InterPro"/>
</dbReference>
<name>A0A9X3NP08_9ACTN</name>
<dbReference type="PANTHER" id="PTHR38340:SF1">
    <property type="entry name" value="S-LAYER PROTEIN"/>
    <property type="match status" value="1"/>
</dbReference>
<dbReference type="InterPro" id="IPR011049">
    <property type="entry name" value="Serralysin-like_metalloprot_C"/>
</dbReference>
<protein>
    <recommendedName>
        <fullName evidence="7">Calcium-binding protein</fullName>
    </recommendedName>
</protein>
<dbReference type="InterPro" id="IPR050557">
    <property type="entry name" value="RTX_toxin/Mannuronan_C5-epim"/>
</dbReference>
<dbReference type="InterPro" id="IPR018511">
    <property type="entry name" value="Hemolysin-typ_Ca-bd_CS"/>
</dbReference>
<dbReference type="RefSeq" id="WP_270029444.1">
    <property type="nucleotide sequence ID" value="NZ_JAPDDP010000093.1"/>
</dbReference>
<feature type="region of interest" description="Disordered" evidence="3">
    <location>
        <begin position="145"/>
        <end position="168"/>
    </location>
</feature>
<dbReference type="PROSITE" id="PS00330">
    <property type="entry name" value="HEMOLYSIN_CALCIUM"/>
    <property type="match status" value="2"/>
</dbReference>
<dbReference type="GO" id="GO:0005576">
    <property type="term" value="C:extracellular region"/>
    <property type="evidence" value="ECO:0007669"/>
    <property type="project" value="UniProtKB-SubCell"/>
</dbReference>
<dbReference type="EMBL" id="JAPDDP010000093">
    <property type="protein sequence ID" value="MDA0184977.1"/>
    <property type="molecule type" value="Genomic_DNA"/>
</dbReference>
<keyword evidence="4" id="KW-0732">Signal</keyword>
<keyword evidence="2" id="KW-0964">Secreted</keyword>
<dbReference type="AlphaFoldDB" id="A0A9X3NP08"/>
<feature type="chain" id="PRO_5040949222" description="Calcium-binding protein" evidence="4">
    <location>
        <begin position="24"/>
        <end position="473"/>
    </location>
</feature>
<dbReference type="PRINTS" id="PR00313">
    <property type="entry name" value="CABNDNGRPT"/>
</dbReference>
<dbReference type="PANTHER" id="PTHR38340">
    <property type="entry name" value="S-LAYER PROTEIN"/>
    <property type="match status" value="1"/>
</dbReference>
<evidence type="ECO:0000256" key="4">
    <source>
        <dbReference type="SAM" id="SignalP"/>
    </source>
</evidence>
<dbReference type="Proteomes" id="UP001147653">
    <property type="component" value="Unassembled WGS sequence"/>
</dbReference>
<keyword evidence="6" id="KW-1185">Reference proteome</keyword>
<evidence type="ECO:0000313" key="5">
    <source>
        <dbReference type="EMBL" id="MDA0184977.1"/>
    </source>
</evidence>
<evidence type="ECO:0000256" key="3">
    <source>
        <dbReference type="SAM" id="MobiDB-lite"/>
    </source>
</evidence>
<dbReference type="Gene3D" id="2.150.10.10">
    <property type="entry name" value="Serralysin-like metalloprotease, C-terminal"/>
    <property type="match status" value="2"/>
</dbReference>
<proteinExistence type="predicted"/>
<reference evidence="5" key="1">
    <citation type="submission" date="2022-10" db="EMBL/GenBank/DDBJ databases">
        <title>The WGS of Solirubrobacter phytolaccae KCTC 29190.</title>
        <authorList>
            <person name="Jiang Z."/>
        </authorList>
    </citation>
    <scope>NUCLEOTIDE SEQUENCE</scope>
    <source>
        <strain evidence="5">KCTC 29190</strain>
    </source>
</reference>
<accession>A0A9X3NP08</accession>
<organism evidence="5 6">
    <name type="scientific">Solirubrobacter phytolaccae</name>
    <dbReference type="NCBI Taxonomy" id="1404360"/>
    <lineage>
        <taxon>Bacteria</taxon>
        <taxon>Bacillati</taxon>
        <taxon>Actinomycetota</taxon>
        <taxon>Thermoleophilia</taxon>
        <taxon>Solirubrobacterales</taxon>
        <taxon>Solirubrobacteraceae</taxon>
        <taxon>Solirubrobacter</taxon>
    </lineage>
</organism>
<sequence length="473" mass="48561">MTLKLPLLAVTVVALLAPAASQAATLSYEGDTLVYRADPGVRDSPMLGAKDGVLTIYEDELKLAPGCTYDFEAKCPMPARVRLELGDGDDWNSFSSDYPPALPVTVLGGEGKDQLQTYGADNVTLDGGGGNDLLKGWQSNDTLLGGAGDDEINGSGGNDHIEAGDGNDSISPDTYYGPGNDYVDGGTGIDTVDDWSIPDADYHPPIAVSMDGVANDGRTSAGEADNVVNVEKITSSISGTISGSDGDDEYRIWANVNEGNSTLLGNGGNDKLTTGDYQDTLDGGAGNDVINGGFGNDVLTGGPGQDTIFADATSASCGWYSYTCKIPFGNDVVNARDGEADTIDCGVGEDRAIVDAIDIVSGCEAVDKAGATTGPAAPAGNPKPAGPKVTAKQKGTKLNLTVPCAGACKVKATLVVKKKTVGKASKTLLKAGDAKLTVKFKRQRKAVSATLKVTVEAADGTSASTTKTVKLKR</sequence>
<evidence type="ECO:0000256" key="1">
    <source>
        <dbReference type="ARBA" id="ARBA00004613"/>
    </source>
</evidence>
<comment type="subcellular location">
    <subcellularLocation>
        <location evidence="1">Secreted</location>
    </subcellularLocation>
</comment>
<evidence type="ECO:0000313" key="6">
    <source>
        <dbReference type="Proteomes" id="UP001147653"/>
    </source>
</evidence>